<gene>
    <name evidence="7" type="ORF">B5C34_06115</name>
</gene>
<comment type="caution">
    <text evidence="7">The sequence shown here is derived from an EMBL/GenBank/DDBJ whole genome shotgun (WGS) entry which is preliminary data.</text>
</comment>
<keyword evidence="1" id="KW-0645">Protease</keyword>
<evidence type="ECO:0000256" key="2">
    <source>
        <dbReference type="ARBA" id="ARBA00022801"/>
    </source>
</evidence>
<keyword evidence="2" id="KW-0378">Hydrolase</keyword>
<feature type="domain" description="Peptidase S9 prolyl oligopeptidase catalytic" evidence="5">
    <location>
        <begin position="494"/>
        <end position="694"/>
    </location>
</feature>
<keyword evidence="3" id="KW-0720">Serine protease</keyword>
<dbReference type="PROSITE" id="PS51257">
    <property type="entry name" value="PROKAR_LIPOPROTEIN"/>
    <property type="match status" value="1"/>
</dbReference>
<dbReference type="InterPro" id="IPR001375">
    <property type="entry name" value="Peptidase_S9_cat"/>
</dbReference>
<dbReference type="GO" id="GO:0006508">
    <property type="term" value="P:proteolysis"/>
    <property type="evidence" value="ECO:0007669"/>
    <property type="project" value="UniProtKB-KW"/>
</dbReference>
<keyword evidence="4" id="KW-0732">Signal</keyword>
<dbReference type="PANTHER" id="PTHR42881">
    <property type="entry name" value="PROLYL ENDOPEPTIDASE"/>
    <property type="match status" value="1"/>
</dbReference>
<dbReference type="Gene3D" id="3.40.50.1820">
    <property type="entry name" value="alpha/beta hydrolase"/>
    <property type="match status" value="1"/>
</dbReference>
<dbReference type="GO" id="GO:0070012">
    <property type="term" value="F:oligopeptidase activity"/>
    <property type="evidence" value="ECO:0007669"/>
    <property type="project" value="TreeGrafter"/>
</dbReference>
<dbReference type="PRINTS" id="PR00862">
    <property type="entry name" value="PROLIGOPTASE"/>
</dbReference>
<dbReference type="PANTHER" id="PTHR42881:SF13">
    <property type="entry name" value="PROLYL ENDOPEPTIDASE"/>
    <property type="match status" value="1"/>
</dbReference>
<evidence type="ECO:0000256" key="3">
    <source>
        <dbReference type="ARBA" id="ARBA00022825"/>
    </source>
</evidence>
<dbReference type="InterPro" id="IPR023302">
    <property type="entry name" value="Pept_S9A_N"/>
</dbReference>
<proteinExistence type="predicted"/>
<evidence type="ECO:0000256" key="1">
    <source>
        <dbReference type="ARBA" id="ARBA00022670"/>
    </source>
</evidence>
<feature type="chain" id="PRO_5013007754" evidence="4">
    <location>
        <begin position="20"/>
        <end position="694"/>
    </location>
</feature>
<dbReference type="OrthoDB" id="9801421at2"/>
<dbReference type="EMBL" id="NFZT01000001">
    <property type="protein sequence ID" value="OWV33078.1"/>
    <property type="molecule type" value="Genomic_DNA"/>
</dbReference>
<dbReference type="SUPFAM" id="SSF50993">
    <property type="entry name" value="Peptidase/esterase 'gauge' domain"/>
    <property type="match status" value="1"/>
</dbReference>
<dbReference type="SUPFAM" id="SSF53474">
    <property type="entry name" value="alpha/beta-Hydrolases"/>
    <property type="match status" value="1"/>
</dbReference>
<dbReference type="InterPro" id="IPR029058">
    <property type="entry name" value="AB_hydrolase_fold"/>
</dbReference>
<keyword evidence="8" id="KW-1185">Reference proteome</keyword>
<reference evidence="8" key="1">
    <citation type="submission" date="2017-05" db="EMBL/GenBank/DDBJ databases">
        <authorList>
            <person name="Lin X."/>
        </authorList>
    </citation>
    <scope>NUCLEOTIDE SEQUENCE [LARGE SCALE GENOMIC DNA]</scope>
    <source>
        <strain evidence="8">JLT2012</strain>
    </source>
</reference>
<dbReference type="InterPro" id="IPR002470">
    <property type="entry name" value="Peptidase_S9A"/>
</dbReference>
<sequence length="694" mass="76227">MKLISAAFLTLLAGCAATTSDTGPTVSGDPYLWLEEVESDAALAQVREWNGETAAALTEDASFETYRERAYEILANPDRLSVPNRVLGDRVTNFWTDSEHTHGIWRVATIDDMLAGTPMWRTVLDLDALSVEENRNWVWKGANCLAPAYQRCLVSLSDGGSDAGYVREFDLSAGRFIEGGFTLPEAKHDVTWMNRDTLLISSDFGPDSLTESGYGRQVRIWQRGVSLSDAPVLLEIPASEVGFSVFTASDDGTLYPIISRNKTFWLHSFYHVLEDGTLREVPMPDTASITEVFDGKAIVRLHEGWGDYPAGSLVAYDLDAFVRDGSFGIEPVFTPSETQAIEQVAAGADRLYISLLDDVSGRLIALDRNWKAEDVPVPENGVVHVAAAGGKRDIAFFTAESFANPPQLFATQSGEEPALIEARSPAFDPDSIDVEQRFATSSDGTKIPYFVVRPAGAEGPLPTIMHAYGGFRIAQLPDYLIKHPYRIGPMGLFWVQEGGSFVLANIRGGGEYGPDWHESVLKENRQKVFDDLYAVGEDLKQAGLSSTLAASGRSNGGLLVGVAMTQRPDLFDGIIMGVPLADMQRYDKLLAGASWTGEYGDPDVPAEWETLRTYSPYQNLTPGADYPAPMIYTSTKDDRVHPAHARKMAARLEEFGKPFYYYENIEGGHAGAANQREEAYRAALMMAYARRVLK</sequence>
<dbReference type="Pfam" id="PF02897">
    <property type="entry name" value="Peptidase_S9_N"/>
    <property type="match status" value="1"/>
</dbReference>
<evidence type="ECO:0000259" key="5">
    <source>
        <dbReference type="Pfam" id="PF00326"/>
    </source>
</evidence>
<name>A0A219B5M9_9SPHN</name>
<evidence type="ECO:0000256" key="4">
    <source>
        <dbReference type="SAM" id="SignalP"/>
    </source>
</evidence>
<dbReference type="RefSeq" id="WP_088711866.1">
    <property type="nucleotide sequence ID" value="NZ_NFZT01000001.1"/>
</dbReference>
<accession>A0A219B5M9</accession>
<dbReference type="GO" id="GO:0005829">
    <property type="term" value="C:cytosol"/>
    <property type="evidence" value="ECO:0007669"/>
    <property type="project" value="TreeGrafter"/>
</dbReference>
<dbReference type="Gene3D" id="2.130.10.120">
    <property type="entry name" value="Prolyl oligopeptidase, N-terminal domain"/>
    <property type="match status" value="1"/>
</dbReference>
<dbReference type="GO" id="GO:0004252">
    <property type="term" value="F:serine-type endopeptidase activity"/>
    <property type="evidence" value="ECO:0007669"/>
    <property type="project" value="InterPro"/>
</dbReference>
<feature type="domain" description="Peptidase S9A N-terminal" evidence="6">
    <location>
        <begin position="24"/>
        <end position="412"/>
    </location>
</feature>
<dbReference type="InterPro" id="IPR051167">
    <property type="entry name" value="Prolyl_oligopep/macrocyclase"/>
</dbReference>
<feature type="signal peptide" evidence="4">
    <location>
        <begin position="1"/>
        <end position="19"/>
    </location>
</feature>
<evidence type="ECO:0000313" key="7">
    <source>
        <dbReference type="EMBL" id="OWV33078.1"/>
    </source>
</evidence>
<evidence type="ECO:0000259" key="6">
    <source>
        <dbReference type="Pfam" id="PF02897"/>
    </source>
</evidence>
<dbReference type="Pfam" id="PF00326">
    <property type="entry name" value="Peptidase_S9"/>
    <property type="match status" value="1"/>
</dbReference>
<evidence type="ECO:0000313" key="8">
    <source>
        <dbReference type="Proteomes" id="UP000198462"/>
    </source>
</evidence>
<dbReference type="AlphaFoldDB" id="A0A219B5M9"/>
<dbReference type="Proteomes" id="UP000198462">
    <property type="component" value="Unassembled WGS sequence"/>
</dbReference>
<protein>
    <submittedName>
        <fullName evidence="7">S9 family peptidase</fullName>
    </submittedName>
</protein>
<organism evidence="7 8">
    <name type="scientific">Pacificimonas flava</name>
    <dbReference type="NCBI Taxonomy" id="1234595"/>
    <lineage>
        <taxon>Bacteria</taxon>
        <taxon>Pseudomonadati</taxon>
        <taxon>Pseudomonadota</taxon>
        <taxon>Alphaproteobacteria</taxon>
        <taxon>Sphingomonadales</taxon>
        <taxon>Sphingosinicellaceae</taxon>
        <taxon>Pacificimonas</taxon>
    </lineage>
</organism>